<gene>
    <name evidence="10" type="ORF">AMSG_08254</name>
</gene>
<protein>
    <submittedName>
        <fullName evidence="10">Pregnancy-associated glycoprotein 6</fullName>
    </submittedName>
</protein>
<proteinExistence type="inferred from homology"/>
<keyword evidence="3" id="KW-0732">Signal</keyword>
<dbReference type="Proteomes" id="UP000054408">
    <property type="component" value="Unassembled WGS sequence"/>
</dbReference>
<dbReference type="OMA" id="RYELITI"/>
<dbReference type="AlphaFoldDB" id="A0A0L0DI66"/>
<dbReference type="InterPro" id="IPR033121">
    <property type="entry name" value="PEPTIDASE_A1"/>
</dbReference>
<dbReference type="GO" id="GO:0004190">
    <property type="term" value="F:aspartic-type endopeptidase activity"/>
    <property type="evidence" value="ECO:0007669"/>
    <property type="project" value="UniProtKB-KW"/>
</dbReference>
<dbReference type="InterPro" id="IPR034164">
    <property type="entry name" value="Pepsin-like_dom"/>
</dbReference>
<keyword evidence="4 8" id="KW-0064">Aspartyl protease</keyword>
<sequence>MTHVAFLYDIIDALAAGADVVSFALSRKWKLEGKGVTLGLSRTEHGFKADKEMMMMMTAADSMRPHASHTLLKPGVGAKTVEVPMSGGLLTLGAYYINVTIGSQPFLALVDTGSSNIWVTGYKPDAKYAPVACNSPVCQKCNTDGSGSCLFGPPMCENEVCQFGITYGGGGSLAAGPLATDTICVGGLCTDSAPFGRVETNLPPGPGALSAIVGLAFERNACNPSCVPTLFDSLVADNAGVEPFFGMCLTQDRGGVIDVGFVNTSRVSAPFVDIYVTHEHWYNIEVVDFVIDGHGLGLPELVYKVTNDVIGSFVDSGTSLLLLGSLPFAALAERMTTQYASLPGMSGSSNFFTGACFPTSLVDPQLANYPAISVAIKTNDPKERTKVVTLAIPASSYLLKAGSQRCLGIASVSGIGAILGDVFLENYYTVYYPQAGKISIAEVFESNCVPS</sequence>
<feature type="domain" description="Peptidase A1" evidence="9">
    <location>
        <begin position="95"/>
        <end position="441"/>
    </location>
</feature>
<dbReference type="Pfam" id="PF00026">
    <property type="entry name" value="Asp"/>
    <property type="match status" value="1"/>
</dbReference>
<dbReference type="InterPro" id="IPR021109">
    <property type="entry name" value="Peptidase_aspartic_dom_sf"/>
</dbReference>
<dbReference type="EMBL" id="GL349471">
    <property type="protein sequence ID" value="KNC52002.1"/>
    <property type="molecule type" value="Genomic_DNA"/>
</dbReference>
<dbReference type="SUPFAM" id="SSF50630">
    <property type="entry name" value="Acid proteases"/>
    <property type="match status" value="1"/>
</dbReference>
<evidence type="ECO:0000256" key="3">
    <source>
        <dbReference type="ARBA" id="ARBA00022729"/>
    </source>
</evidence>
<evidence type="ECO:0000256" key="2">
    <source>
        <dbReference type="ARBA" id="ARBA00022670"/>
    </source>
</evidence>
<dbReference type="CDD" id="cd05471">
    <property type="entry name" value="pepsin_like"/>
    <property type="match status" value="1"/>
</dbReference>
<name>A0A0L0DI66_THETB</name>
<keyword evidence="11" id="KW-1185">Reference proteome</keyword>
<reference evidence="10 11" key="1">
    <citation type="submission" date="2010-05" db="EMBL/GenBank/DDBJ databases">
        <title>The Genome Sequence of Thecamonas trahens ATCC 50062.</title>
        <authorList>
            <consortium name="The Broad Institute Genome Sequencing Platform"/>
            <person name="Russ C."/>
            <person name="Cuomo C."/>
            <person name="Shea T."/>
            <person name="Young S.K."/>
            <person name="Zeng Q."/>
            <person name="Koehrsen M."/>
            <person name="Haas B."/>
            <person name="Borodovsky M."/>
            <person name="Guigo R."/>
            <person name="Alvarado L."/>
            <person name="Berlin A."/>
            <person name="Bochicchio J."/>
            <person name="Borenstein D."/>
            <person name="Chapman S."/>
            <person name="Chen Z."/>
            <person name="Freedman E."/>
            <person name="Gellesch M."/>
            <person name="Goldberg J."/>
            <person name="Griggs A."/>
            <person name="Gujja S."/>
            <person name="Heilman E."/>
            <person name="Heiman D."/>
            <person name="Hepburn T."/>
            <person name="Howarth C."/>
            <person name="Jen D."/>
            <person name="Larson L."/>
            <person name="Mehta T."/>
            <person name="Park D."/>
            <person name="Pearson M."/>
            <person name="Roberts A."/>
            <person name="Saif S."/>
            <person name="Shenoy N."/>
            <person name="Sisk P."/>
            <person name="Stolte C."/>
            <person name="Sykes S."/>
            <person name="Thomson T."/>
            <person name="Walk T."/>
            <person name="White J."/>
            <person name="Yandava C."/>
            <person name="Burger G."/>
            <person name="Gray M.W."/>
            <person name="Holland P.W.H."/>
            <person name="King N."/>
            <person name="Lang F.B.F."/>
            <person name="Roger A.J."/>
            <person name="Ruiz-Trillo I."/>
            <person name="Lander E."/>
            <person name="Nusbaum C."/>
        </authorList>
    </citation>
    <scope>NUCLEOTIDE SEQUENCE [LARGE SCALE GENOMIC DNA]</scope>
    <source>
        <strain evidence="10 11">ATCC 50062</strain>
    </source>
</reference>
<dbReference type="STRING" id="461836.A0A0L0DI66"/>
<evidence type="ECO:0000259" key="9">
    <source>
        <dbReference type="PROSITE" id="PS51767"/>
    </source>
</evidence>
<dbReference type="GeneID" id="25566984"/>
<dbReference type="PRINTS" id="PR00792">
    <property type="entry name" value="PEPSIN"/>
</dbReference>
<evidence type="ECO:0000256" key="7">
    <source>
        <dbReference type="PIRSR" id="PIRSR601461-1"/>
    </source>
</evidence>
<feature type="active site" evidence="7">
    <location>
        <position position="111"/>
    </location>
</feature>
<evidence type="ECO:0000256" key="5">
    <source>
        <dbReference type="ARBA" id="ARBA00022801"/>
    </source>
</evidence>
<accession>A0A0L0DI66</accession>
<dbReference type="InterPro" id="IPR001969">
    <property type="entry name" value="Aspartic_peptidase_AS"/>
</dbReference>
<dbReference type="OrthoDB" id="2747330at2759"/>
<evidence type="ECO:0000256" key="4">
    <source>
        <dbReference type="ARBA" id="ARBA00022750"/>
    </source>
</evidence>
<keyword evidence="6" id="KW-0865">Zymogen</keyword>
<dbReference type="eggNOG" id="KOG1339">
    <property type="taxonomic scope" value="Eukaryota"/>
</dbReference>
<dbReference type="Gene3D" id="2.40.70.10">
    <property type="entry name" value="Acid Proteases"/>
    <property type="match status" value="2"/>
</dbReference>
<feature type="active site" evidence="7">
    <location>
        <position position="315"/>
    </location>
</feature>
<evidence type="ECO:0000313" key="10">
    <source>
        <dbReference type="EMBL" id="KNC52002.1"/>
    </source>
</evidence>
<keyword evidence="5 8" id="KW-0378">Hydrolase</keyword>
<dbReference type="PANTHER" id="PTHR47965:SF12">
    <property type="entry name" value="ASPARTIC PROTEINASE 3-RELATED"/>
    <property type="match status" value="1"/>
</dbReference>
<evidence type="ECO:0000256" key="1">
    <source>
        <dbReference type="ARBA" id="ARBA00007447"/>
    </source>
</evidence>
<organism evidence="10 11">
    <name type="scientific">Thecamonas trahens ATCC 50062</name>
    <dbReference type="NCBI Taxonomy" id="461836"/>
    <lineage>
        <taxon>Eukaryota</taxon>
        <taxon>Apusozoa</taxon>
        <taxon>Apusomonadida</taxon>
        <taxon>Apusomonadidae</taxon>
        <taxon>Thecamonas</taxon>
    </lineage>
</organism>
<dbReference type="PROSITE" id="PS00141">
    <property type="entry name" value="ASP_PROTEASE"/>
    <property type="match status" value="1"/>
</dbReference>
<evidence type="ECO:0000256" key="6">
    <source>
        <dbReference type="ARBA" id="ARBA00023145"/>
    </source>
</evidence>
<evidence type="ECO:0000256" key="8">
    <source>
        <dbReference type="RuleBase" id="RU000454"/>
    </source>
</evidence>
<comment type="similarity">
    <text evidence="1 8">Belongs to the peptidase A1 family.</text>
</comment>
<evidence type="ECO:0000313" key="11">
    <source>
        <dbReference type="Proteomes" id="UP000054408"/>
    </source>
</evidence>
<dbReference type="RefSeq" id="XP_013755586.1">
    <property type="nucleotide sequence ID" value="XM_013900132.1"/>
</dbReference>
<dbReference type="PANTHER" id="PTHR47965">
    <property type="entry name" value="ASPARTYL PROTEASE-RELATED"/>
    <property type="match status" value="1"/>
</dbReference>
<keyword evidence="2 8" id="KW-0645">Protease</keyword>
<dbReference type="GO" id="GO:0006508">
    <property type="term" value="P:proteolysis"/>
    <property type="evidence" value="ECO:0007669"/>
    <property type="project" value="UniProtKB-KW"/>
</dbReference>
<dbReference type="PROSITE" id="PS51767">
    <property type="entry name" value="PEPTIDASE_A1"/>
    <property type="match status" value="1"/>
</dbReference>
<dbReference type="InterPro" id="IPR001461">
    <property type="entry name" value="Aspartic_peptidase_A1"/>
</dbReference>